<proteinExistence type="predicted"/>
<dbReference type="GO" id="GO:0016740">
    <property type="term" value="F:transferase activity"/>
    <property type="evidence" value="ECO:0007669"/>
    <property type="project" value="UniProtKB-KW"/>
</dbReference>
<dbReference type="InterPro" id="IPR051159">
    <property type="entry name" value="Hexapeptide_acetyltransf"/>
</dbReference>
<reference evidence="3" key="1">
    <citation type="journal article" date="2014" name="Int. J. Syst. Evol. Microbiol.">
        <title>Complete genome sequence of Corynebacterium casei LMG S-19264T (=DSM 44701T), isolated from a smear-ripened cheese.</title>
        <authorList>
            <consortium name="US DOE Joint Genome Institute (JGI-PGF)"/>
            <person name="Walter F."/>
            <person name="Albersmeier A."/>
            <person name="Kalinowski J."/>
            <person name="Ruckert C."/>
        </authorList>
    </citation>
    <scope>NUCLEOTIDE SEQUENCE</scope>
    <source>
        <strain evidence="3">CGMCC 1.16067</strain>
    </source>
</reference>
<keyword evidence="2" id="KW-0677">Repeat</keyword>
<evidence type="ECO:0000313" key="3">
    <source>
        <dbReference type="EMBL" id="GGF43695.1"/>
    </source>
</evidence>
<organism evidence="3 4">
    <name type="scientific">Marmoricola endophyticus</name>
    <dbReference type="NCBI Taxonomy" id="2040280"/>
    <lineage>
        <taxon>Bacteria</taxon>
        <taxon>Bacillati</taxon>
        <taxon>Actinomycetota</taxon>
        <taxon>Actinomycetes</taxon>
        <taxon>Propionibacteriales</taxon>
        <taxon>Nocardioidaceae</taxon>
        <taxon>Marmoricola</taxon>
    </lineage>
</organism>
<keyword evidence="4" id="KW-1185">Reference proteome</keyword>
<name>A0A917F1L1_9ACTN</name>
<comment type="caution">
    <text evidence="3">The sequence shown here is derived from an EMBL/GenBank/DDBJ whole genome shotgun (WGS) entry which is preliminary data.</text>
</comment>
<keyword evidence="1" id="KW-0808">Transferase</keyword>
<dbReference type="PROSITE" id="PS00101">
    <property type="entry name" value="HEXAPEP_TRANSFERASES"/>
    <property type="match status" value="1"/>
</dbReference>
<dbReference type="SUPFAM" id="SSF51161">
    <property type="entry name" value="Trimeric LpxA-like enzymes"/>
    <property type="match status" value="1"/>
</dbReference>
<evidence type="ECO:0000313" key="4">
    <source>
        <dbReference type="Proteomes" id="UP000649179"/>
    </source>
</evidence>
<dbReference type="InterPro" id="IPR011004">
    <property type="entry name" value="Trimer_LpxA-like_sf"/>
</dbReference>
<reference evidence="3" key="2">
    <citation type="submission" date="2020-09" db="EMBL/GenBank/DDBJ databases">
        <authorList>
            <person name="Sun Q."/>
            <person name="Zhou Y."/>
        </authorList>
    </citation>
    <scope>NUCLEOTIDE SEQUENCE</scope>
    <source>
        <strain evidence="3">CGMCC 1.16067</strain>
    </source>
</reference>
<evidence type="ECO:0000256" key="1">
    <source>
        <dbReference type="ARBA" id="ARBA00022679"/>
    </source>
</evidence>
<protein>
    <recommendedName>
        <fullName evidence="5">Acyltransferase</fullName>
    </recommendedName>
</protein>
<dbReference type="AlphaFoldDB" id="A0A917F1L1"/>
<dbReference type="Proteomes" id="UP000649179">
    <property type="component" value="Unassembled WGS sequence"/>
</dbReference>
<dbReference type="PANTHER" id="PTHR23416">
    <property type="entry name" value="SIALIC ACID SYNTHASE-RELATED"/>
    <property type="match status" value="1"/>
</dbReference>
<dbReference type="CDD" id="cd04647">
    <property type="entry name" value="LbH_MAT_like"/>
    <property type="match status" value="1"/>
</dbReference>
<dbReference type="EMBL" id="BMKQ01000001">
    <property type="protein sequence ID" value="GGF43695.1"/>
    <property type="molecule type" value="Genomic_DNA"/>
</dbReference>
<dbReference type="Pfam" id="PF00132">
    <property type="entry name" value="Hexapep"/>
    <property type="match status" value="1"/>
</dbReference>
<sequence>MTAAGDLRGRDVVARYRTPLTLLSAIVARIPPAWQVKLFRSSTNSDSLAARALRFAVLRSVARQCGELVDVRSHALLLRPDQMIIGSRVSIHPFCYLDGTGGLRIGDDVSIAHAVSIMTTNHTWDSSDVPIRDQAVSEAPTRIGSDVWIGAGARVMAGITIGDHAVVAAGAIVTRDVAPSDVVAGIPAVVIKRR</sequence>
<accession>A0A917F1L1</accession>
<dbReference type="Gene3D" id="2.160.10.10">
    <property type="entry name" value="Hexapeptide repeat proteins"/>
    <property type="match status" value="1"/>
</dbReference>
<evidence type="ECO:0000256" key="2">
    <source>
        <dbReference type="ARBA" id="ARBA00022737"/>
    </source>
</evidence>
<dbReference type="InterPro" id="IPR001451">
    <property type="entry name" value="Hexapep"/>
</dbReference>
<evidence type="ECO:0008006" key="5">
    <source>
        <dbReference type="Google" id="ProtNLM"/>
    </source>
</evidence>
<dbReference type="InterPro" id="IPR018357">
    <property type="entry name" value="Hexapep_transf_CS"/>
</dbReference>
<gene>
    <name evidence="3" type="ORF">GCM10011519_16920</name>
</gene>